<gene>
    <name evidence="6" type="primary">rsmG</name>
    <name evidence="7" type="ORF">SAMN05216333_101182</name>
</gene>
<dbReference type="Proteomes" id="UP000198814">
    <property type="component" value="Unassembled WGS sequence"/>
</dbReference>
<evidence type="ECO:0000313" key="7">
    <source>
        <dbReference type="EMBL" id="SEN79090.1"/>
    </source>
</evidence>
<keyword evidence="2 6" id="KW-0698">rRNA processing</keyword>
<dbReference type="OrthoDB" id="9808773at2"/>
<dbReference type="NCBIfam" id="TIGR00138">
    <property type="entry name" value="rsmG_gidB"/>
    <property type="match status" value="1"/>
</dbReference>
<proteinExistence type="inferred from homology"/>
<protein>
    <recommendedName>
        <fullName evidence="6">Ribosomal RNA small subunit methyltransferase G</fullName>
        <ecNumber evidence="6">2.1.1.170</ecNumber>
    </recommendedName>
    <alternativeName>
        <fullName evidence="6">16S rRNA 7-methylguanosine methyltransferase</fullName>
        <shortName evidence="6">16S rRNA m7G methyltransferase</shortName>
    </alternativeName>
</protein>
<dbReference type="AlphaFoldDB" id="A0A1H8JED7"/>
<dbReference type="PANTHER" id="PTHR31760">
    <property type="entry name" value="S-ADENOSYL-L-METHIONINE-DEPENDENT METHYLTRANSFERASES SUPERFAMILY PROTEIN"/>
    <property type="match status" value="1"/>
</dbReference>
<comment type="caution">
    <text evidence="6">Lacks conserved residue(s) required for the propagation of feature annotation.</text>
</comment>
<keyword evidence="5 6" id="KW-0949">S-adenosyl-L-methionine</keyword>
<dbReference type="HAMAP" id="MF_00074">
    <property type="entry name" value="16SrRNA_methyltr_G"/>
    <property type="match status" value="1"/>
</dbReference>
<dbReference type="Pfam" id="PF02527">
    <property type="entry name" value="GidB"/>
    <property type="match status" value="1"/>
</dbReference>
<comment type="catalytic activity">
    <reaction evidence="6">
        <text>guanosine(527) in 16S rRNA + S-adenosyl-L-methionine = N(7)-methylguanosine(527) in 16S rRNA + S-adenosyl-L-homocysteine</text>
        <dbReference type="Rhea" id="RHEA:42732"/>
        <dbReference type="Rhea" id="RHEA-COMP:10209"/>
        <dbReference type="Rhea" id="RHEA-COMP:10210"/>
        <dbReference type="ChEBI" id="CHEBI:57856"/>
        <dbReference type="ChEBI" id="CHEBI:59789"/>
        <dbReference type="ChEBI" id="CHEBI:74269"/>
        <dbReference type="ChEBI" id="CHEBI:74480"/>
        <dbReference type="EC" id="2.1.1.170"/>
    </reaction>
</comment>
<dbReference type="EC" id="2.1.1.170" evidence="6"/>
<evidence type="ECO:0000256" key="4">
    <source>
        <dbReference type="ARBA" id="ARBA00022679"/>
    </source>
</evidence>
<dbReference type="PANTHER" id="PTHR31760:SF0">
    <property type="entry name" value="S-ADENOSYL-L-METHIONINE-DEPENDENT METHYLTRANSFERASES SUPERFAMILY PROTEIN"/>
    <property type="match status" value="1"/>
</dbReference>
<feature type="binding site" evidence="6">
    <location>
        <position position="78"/>
    </location>
    <ligand>
        <name>S-adenosyl-L-methionine</name>
        <dbReference type="ChEBI" id="CHEBI:59789"/>
    </ligand>
</feature>
<keyword evidence="8" id="KW-1185">Reference proteome</keyword>
<comment type="function">
    <text evidence="6">Specifically methylates the N7 position of guanine in position 527 of 16S rRNA.</text>
</comment>
<comment type="subcellular location">
    <subcellularLocation>
        <location evidence="6">Cytoplasm</location>
    </subcellularLocation>
</comment>
<feature type="binding site" evidence="6">
    <location>
        <position position="144"/>
    </location>
    <ligand>
        <name>S-adenosyl-L-methionine</name>
        <dbReference type="ChEBI" id="CHEBI:59789"/>
    </ligand>
</feature>
<dbReference type="PIRSF" id="PIRSF003078">
    <property type="entry name" value="GidB"/>
    <property type="match status" value="1"/>
</dbReference>
<evidence type="ECO:0000256" key="1">
    <source>
        <dbReference type="ARBA" id="ARBA00022490"/>
    </source>
</evidence>
<accession>A0A1H8JED7</accession>
<dbReference type="STRING" id="42354.SAMN05216333_101182"/>
<dbReference type="GO" id="GO:0070043">
    <property type="term" value="F:rRNA (guanine-N7-)-methyltransferase activity"/>
    <property type="evidence" value="ECO:0007669"/>
    <property type="project" value="UniProtKB-UniRule"/>
</dbReference>
<name>A0A1H8JED7_9PROT</name>
<dbReference type="CDD" id="cd02440">
    <property type="entry name" value="AdoMet_MTases"/>
    <property type="match status" value="1"/>
</dbReference>
<keyword evidence="1 6" id="KW-0963">Cytoplasm</keyword>
<keyword evidence="3 6" id="KW-0489">Methyltransferase</keyword>
<evidence type="ECO:0000313" key="8">
    <source>
        <dbReference type="Proteomes" id="UP000198814"/>
    </source>
</evidence>
<dbReference type="Gene3D" id="3.40.50.150">
    <property type="entry name" value="Vaccinia Virus protein VP39"/>
    <property type="match status" value="1"/>
</dbReference>
<dbReference type="EMBL" id="FODO01000001">
    <property type="protein sequence ID" value="SEN79090.1"/>
    <property type="molecule type" value="Genomic_DNA"/>
</dbReference>
<feature type="binding site" evidence="6">
    <location>
        <position position="83"/>
    </location>
    <ligand>
        <name>S-adenosyl-L-methionine</name>
        <dbReference type="ChEBI" id="CHEBI:59789"/>
    </ligand>
</feature>
<reference evidence="8" key="1">
    <citation type="submission" date="2016-10" db="EMBL/GenBank/DDBJ databases">
        <authorList>
            <person name="Varghese N."/>
            <person name="Submissions S."/>
        </authorList>
    </citation>
    <scope>NUCLEOTIDE SEQUENCE [LARGE SCALE GENOMIC DNA]</scope>
    <source>
        <strain evidence="8">Nm76</strain>
    </source>
</reference>
<dbReference type="RefSeq" id="WP_090314938.1">
    <property type="nucleotide sequence ID" value="NZ_FNOE01000001.1"/>
</dbReference>
<evidence type="ECO:0000256" key="5">
    <source>
        <dbReference type="ARBA" id="ARBA00022691"/>
    </source>
</evidence>
<organism evidence="7 8">
    <name type="scientific">Nitrosomonas oligotropha</name>
    <dbReference type="NCBI Taxonomy" id="42354"/>
    <lineage>
        <taxon>Bacteria</taxon>
        <taxon>Pseudomonadati</taxon>
        <taxon>Pseudomonadota</taxon>
        <taxon>Betaproteobacteria</taxon>
        <taxon>Nitrosomonadales</taxon>
        <taxon>Nitrosomonadaceae</taxon>
        <taxon>Nitrosomonas</taxon>
    </lineage>
</organism>
<sequence length="226" mass="24857">MTLQQQIMHGLQALGADFTATQEQLAGSIAHYLLLIEKWNKIHNLTAIRNPHDMLVQHVLDSLAVLPHIHGPHIIDVGTGAGLPGIPAALARPDWQVTLVESNQKKVAFLRQVKIELALQNVEIMAQRVEEVRLAGKVDTVITRAFSELGEFIALTRHLPAENSANCRWVAMKANCAENELKQIRTPFGIEKIVALTVPGLDAARQLIIIKKSNFDSAPQTQESGP</sequence>
<dbReference type="InterPro" id="IPR029063">
    <property type="entry name" value="SAM-dependent_MTases_sf"/>
</dbReference>
<dbReference type="SUPFAM" id="SSF53335">
    <property type="entry name" value="S-adenosyl-L-methionine-dependent methyltransferases"/>
    <property type="match status" value="1"/>
</dbReference>
<feature type="binding site" evidence="6">
    <location>
        <begin position="129"/>
        <end position="130"/>
    </location>
    <ligand>
        <name>S-adenosyl-L-methionine</name>
        <dbReference type="ChEBI" id="CHEBI:59789"/>
    </ligand>
</feature>
<evidence type="ECO:0000256" key="3">
    <source>
        <dbReference type="ARBA" id="ARBA00022603"/>
    </source>
</evidence>
<keyword evidence="4 6" id="KW-0808">Transferase</keyword>
<evidence type="ECO:0000256" key="6">
    <source>
        <dbReference type="HAMAP-Rule" id="MF_00074"/>
    </source>
</evidence>
<evidence type="ECO:0000256" key="2">
    <source>
        <dbReference type="ARBA" id="ARBA00022552"/>
    </source>
</evidence>
<dbReference type="GO" id="GO:0005829">
    <property type="term" value="C:cytosol"/>
    <property type="evidence" value="ECO:0007669"/>
    <property type="project" value="TreeGrafter"/>
</dbReference>
<dbReference type="InterPro" id="IPR003682">
    <property type="entry name" value="rRNA_ssu_MeTfrase_G"/>
</dbReference>
<comment type="similarity">
    <text evidence="6">Belongs to the methyltransferase superfamily. RNA methyltransferase RsmG family.</text>
</comment>